<evidence type="ECO:0000313" key="2">
    <source>
        <dbReference type="EMBL" id="MDP4536576.1"/>
    </source>
</evidence>
<dbReference type="RefSeq" id="WP_305893839.1">
    <property type="nucleotide sequence ID" value="NZ_JAUZVZ010000012.1"/>
</dbReference>
<reference evidence="2 3" key="1">
    <citation type="submission" date="2023-08" db="EMBL/GenBank/DDBJ databases">
        <authorList>
            <person name="Joshi A."/>
            <person name="Thite S."/>
        </authorList>
    </citation>
    <scope>NUCLEOTIDE SEQUENCE [LARGE SCALE GENOMIC DNA]</scope>
    <source>
        <strain evidence="2 3">AC40</strain>
    </source>
</reference>
<accession>A0ABT9GZW6</accession>
<dbReference type="Proteomes" id="UP001231616">
    <property type="component" value="Unassembled WGS sequence"/>
</dbReference>
<name>A0ABT9GZW6_9GAMM</name>
<keyword evidence="1" id="KW-0732">Signal</keyword>
<gene>
    <name evidence="2" type="ORF">Q3O60_10285</name>
</gene>
<comment type="caution">
    <text evidence="2">The sequence shown here is derived from an EMBL/GenBank/DDBJ whole genome shotgun (WGS) entry which is preliminary data.</text>
</comment>
<organism evidence="2 3">
    <name type="scientific">Alkalimonas collagenimarina</name>
    <dbReference type="NCBI Taxonomy" id="400390"/>
    <lineage>
        <taxon>Bacteria</taxon>
        <taxon>Pseudomonadati</taxon>
        <taxon>Pseudomonadota</taxon>
        <taxon>Gammaproteobacteria</taxon>
        <taxon>Alkalimonas</taxon>
    </lineage>
</organism>
<sequence length="97" mass="10573">MRFNHALWLLLVLASFSQSSTYASYQPSVLPSSDGASALLHHSIELLHSKEQHDDTDTDCQLIPTTHCLPSVQLDLGIHTGSQQTNANANPARAPPR</sequence>
<proteinExistence type="predicted"/>
<dbReference type="EMBL" id="JAUZVZ010000012">
    <property type="protein sequence ID" value="MDP4536576.1"/>
    <property type="molecule type" value="Genomic_DNA"/>
</dbReference>
<evidence type="ECO:0000313" key="3">
    <source>
        <dbReference type="Proteomes" id="UP001231616"/>
    </source>
</evidence>
<feature type="signal peptide" evidence="1">
    <location>
        <begin position="1"/>
        <end position="23"/>
    </location>
</feature>
<evidence type="ECO:0008006" key="4">
    <source>
        <dbReference type="Google" id="ProtNLM"/>
    </source>
</evidence>
<feature type="chain" id="PRO_5045802420" description="Secreted protein" evidence="1">
    <location>
        <begin position="24"/>
        <end position="97"/>
    </location>
</feature>
<evidence type="ECO:0000256" key="1">
    <source>
        <dbReference type="SAM" id="SignalP"/>
    </source>
</evidence>
<protein>
    <recommendedName>
        <fullName evidence="4">Secreted protein</fullName>
    </recommendedName>
</protein>
<keyword evidence="3" id="KW-1185">Reference proteome</keyword>